<accession>A0AA36FRR2</accession>
<organism evidence="2 3">
    <name type="scientific">Mesorhabditis spiculigera</name>
    <dbReference type="NCBI Taxonomy" id="96644"/>
    <lineage>
        <taxon>Eukaryota</taxon>
        <taxon>Metazoa</taxon>
        <taxon>Ecdysozoa</taxon>
        <taxon>Nematoda</taxon>
        <taxon>Chromadorea</taxon>
        <taxon>Rhabditida</taxon>
        <taxon>Rhabditina</taxon>
        <taxon>Rhabditomorpha</taxon>
        <taxon>Rhabditoidea</taxon>
        <taxon>Rhabditidae</taxon>
        <taxon>Mesorhabditinae</taxon>
        <taxon>Mesorhabditis</taxon>
    </lineage>
</organism>
<proteinExistence type="predicted"/>
<comment type="caution">
    <text evidence="2">The sequence shown here is derived from an EMBL/GenBank/DDBJ whole genome shotgun (WGS) entry which is preliminary data.</text>
</comment>
<feature type="compositionally biased region" description="Low complexity" evidence="1">
    <location>
        <begin position="174"/>
        <end position="205"/>
    </location>
</feature>
<evidence type="ECO:0000313" key="3">
    <source>
        <dbReference type="Proteomes" id="UP001177023"/>
    </source>
</evidence>
<reference evidence="2" key="1">
    <citation type="submission" date="2023-06" db="EMBL/GenBank/DDBJ databases">
        <authorList>
            <person name="Delattre M."/>
        </authorList>
    </citation>
    <scope>NUCLEOTIDE SEQUENCE</scope>
    <source>
        <strain evidence="2">AF72</strain>
    </source>
</reference>
<gene>
    <name evidence="2" type="ORF">MSPICULIGERA_LOCUS3645</name>
</gene>
<dbReference type="AlphaFoldDB" id="A0AA36FRR2"/>
<evidence type="ECO:0000313" key="2">
    <source>
        <dbReference type="EMBL" id="CAJ0564982.1"/>
    </source>
</evidence>
<dbReference type="Proteomes" id="UP001177023">
    <property type="component" value="Unassembled WGS sequence"/>
</dbReference>
<protein>
    <submittedName>
        <fullName evidence="2">Uncharacterized protein</fullName>
    </submittedName>
</protein>
<feature type="region of interest" description="Disordered" evidence="1">
    <location>
        <begin position="155"/>
        <end position="221"/>
    </location>
</feature>
<feature type="non-terminal residue" evidence="2">
    <location>
        <position position="241"/>
    </location>
</feature>
<dbReference type="EMBL" id="CATQJA010000946">
    <property type="protein sequence ID" value="CAJ0564982.1"/>
    <property type="molecule type" value="Genomic_DNA"/>
</dbReference>
<name>A0AA36FRR2_9BILA</name>
<keyword evidence="3" id="KW-1185">Reference proteome</keyword>
<sequence length="241" mass="26262">MWSPLYIPDDPFISDPSSSNSSVTYEIELPEEGLLETIIYRNGPYGYYQDRHLSPLHSHPDPPTPLQFHIPTFQPNSPDSGYFESNDSHSFPSPEGFSDLKFDAPASLPEMVPEPIPLEDQLPEPVLPAPVAPVDPALKADFVIIPRTRKRRNYTHTLATVIPPRELKRDGVQSPGSTSSRGSSSSSSATLSSSSGGSSGTSPAQTPSPPEPLWDPECDLLLLPSPDRLTSMIQGLADKQF</sequence>
<evidence type="ECO:0000256" key="1">
    <source>
        <dbReference type="SAM" id="MobiDB-lite"/>
    </source>
</evidence>